<accession>A0A9W8Y0Q9</accession>
<comment type="caution">
    <text evidence="1">The sequence shown here is derived from an EMBL/GenBank/DDBJ whole genome shotgun (WGS) entry which is preliminary data.</text>
</comment>
<organism evidence="1 2">
    <name type="scientific">Neocucurbitaria cava</name>
    <dbReference type="NCBI Taxonomy" id="798079"/>
    <lineage>
        <taxon>Eukaryota</taxon>
        <taxon>Fungi</taxon>
        <taxon>Dikarya</taxon>
        <taxon>Ascomycota</taxon>
        <taxon>Pezizomycotina</taxon>
        <taxon>Dothideomycetes</taxon>
        <taxon>Pleosporomycetidae</taxon>
        <taxon>Pleosporales</taxon>
        <taxon>Pleosporineae</taxon>
        <taxon>Cucurbitariaceae</taxon>
        <taxon>Neocucurbitaria</taxon>
    </lineage>
</organism>
<sequence length="142" mass="14753">MIAARPTTEPTTAPAIVPGEALLEDELAAPAVAALALVDEEPADDEDEDAWILEAEPELARDEDEDATGAAHPSVGKLFANPSIGCAYACAPELVATHGSTSVFPTLSYLRAVIVLDTLEGQTKGLRTGTIDEPTAPDETDV</sequence>
<evidence type="ECO:0000313" key="1">
    <source>
        <dbReference type="EMBL" id="KAJ4364985.1"/>
    </source>
</evidence>
<dbReference type="EMBL" id="JAPEUY010000016">
    <property type="protein sequence ID" value="KAJ4364985.1"/>
    <property type="molecule type" value="Genomic_DNA"/>
</dbReference>
<proteinExistence type="predicted"/>
<name>A0A9W8Y0Q9_9PLEO</name>
<protein>
    <submittedName>
        <fullName evidence="1">Uncharacterized protein</fullName>
    </submittedName>
</protein>
<dbReference type="Proteomes" id="UP001140560">
    <property type="component" value="Unassembled WGS sequence"/>
</dbReference>
<evidence type="ECO:0000313" key="2">
    <source>
        <dbReference type="Proteomes" id="UP001140560"/>
    </source>
</evidence>
<dbReference type="AlphaFoldDB" id="A0A9W8Y0Q9"/>
<gene>
    <name evidence="1" type="ORF">N0V83_008601</name>
</gene>
<keyword evidence="2" id="KW-1185">Reference proteome</keyword>
<reference evidence="1" key="1">
    <citation type="submission" date="2022-10" db="EMBL/GenBank/DDBJ databases">
        <title>Tapping the CABI collections for fungal endophytes: first genome assemblies for Collariella, Neodidymelliopsis, Ascochyta clinopodiicola, Didymella pomorum, Didymosphaeria variabile, Neocosmospora piperis and Neocucurbitaria cava.</title>
        <authorList>
            <person name="Hill R."/>
        </authorList>
    </citation>
    <scope>NUCLEOTIDE SEQUENCE</scope>
    <source>
        <strain evidence="1">IMI 356814</strain>
    </source>
</reference>